<keyword evidence="1" id="KW-1133">Transmembrane helix</keyword>
<reference evidence="3" key="2">
    <citation type="journal article" date="2021" name="PeerJ">
        <title>Extensive microbial diversity within the chicken gut microbiome revealed by metagenomics and culture.</title>
        <authorList>
            <person name="Gilroy R."/>
            <person name="Ravi A."/>
            <person name="Getino M."/>
            <person name="Pursley I."/>
            <person name="Horton D.L."/>
            <person name="Alikhan N.F."/>
            <person name="Baker D."/>
            <person name="Gharbi K."/>
            <person name="Hall N."/>
            <person name="Watson M."/>
            <person name="Adriaenssens E.M."/>
            <person name="Foster-Nyarko E."/>
            <person name="Jarju S."/>
            <person name="Secka A."/>
            <person name="Antonio M."/>
            <person name="Oren A."/>
            <person name="Chaudhuri R.R."/>
            <person name="La Ragione R."/>
            <person name="Hildebrand F."/>
            <person name="Pallen M.J."/>
        </authorList>
    </citation>
    <scope>NUCLEOTIDE SEQUENCE</scope>
    <source>
        <strain evidence="3">B1-8020</strain>
    </source>
</reference>
<reference evidence="3" key="1">
    <citation type="submission" date="2020-10" db="EMBL/GenBank/DDBJ databases">
        <authorList>
            <person name="Gilroy R."/>
        </authorList>
    </citation>
    <scope>NUCLEOTIDE SEQUENCE</scope>
    <source>
        <strain evidence="3">B1-8020</strain>
    </source>
</reference>
<sequence>MKKIELMLLLVLLMLSASCASDYYYVCSDFSNYPENGGRTVYFEDSTEIRCFENKGWDVAKAGEPSGFAGSGDIGKMQNFRYMAAFKGSMDSATVFFVAYDAREDFRKTFKWLTTEYEYRAVFPQCDLPAAPIEDYLDEEDRNIWLRGEGINPAVSGYELMYRLDDINEKFIKWYNCSYFDFNCSLFSDYVGKRRADSIMLGKNDILSEMTADGFDVMEPAEFGKLLDNYYGGTYYSDLYAANRAVLDSLFRACDDRVKDYFEKYLYFSVKMPGRIVATNARIHDVNSVTWYMYPIRMLDGPVEITAVSRKVNVWACVVTALGAGVLVFFPVSAAVSKKRKKKSRTF</sequence>
<evidence type="ECO:0000256" key="1">
    <source>
        <dbReference type="SAM" id="Phobius"/>
    </source>
</evidence>
<name>A0A9D9IJK8_9BACT</name>
<feature type="signal peptide" evidence="2">
    <location>
        <begin position="1"/>
        <end position="20"/>
    </location>
</feature>
<gene>
    <name evidence="3" type="ORF">IAB81_07130</name>
</gene>
<accession>A0A9D9IJK8</accession>
<dbReference type="PROSITE" id="PS51257">
    <property type="entry name" value="PROKAR_LIPOPROTEIN"/>
    <property type="match status" value="1"/>
</dbReference>
<keyword evidence="1" id="KW-0472">Membrane</keyword>
<dbReference type="Proteomes" id="UP000823604">
    <property type="component" value="Unassembled WGS sequence"/>
</dbReference>
<feature type="transmembrane region" description="Helical" evidence="1">
    <location>
        <begin position="312"/>
        <end position="336"/>
    </location>
</feature>
<keyword evidence="1" id="KW-0812">Transmembrane</keyword>
<evidence type="ECO:0000313" key="4">
    <source>
        <dbReference type="Proteomes" id="UP000823604"/>
    </source>
</evidence>
<evidence type="ECO:0000313" key="3">
    <source>
        <dbReference type="EMBL" id="MBO8473385.1"/>
    </source>
</evidence>
<protein>
    <submittedName>
        <fullName evidence="3">Uncharacterized protein</fullName>
    </submittedName>
</protein>
<feature type="chain" id="PRO_5039149467" evidence="2">
    <location>
        <begin position="21"/>
        <end position="347"/>
    </location>
</feature>
<comment type="caution">
    <text evidence="3">The sequence shown here is derived from an EMBL/GenBank/DDBJ whole genome shotgun (WGS) entry which is preliminary data.</text>
</comment>
<dbReference type="EMBL" id="JADIMA010000068">
    <property type="protein sequence ID" value="MBO8473385.1"/>
    <property type="molecule type" value="Genomic_DNA"/>
</dbReference>
<organism evidence="3 4">
    <name type="scientific">Candidatus Merdivivens pullicola</name>
    <dbReference type="NCBI Taxonomy" id="2840872"/>
    <lineage>
        <taxon>Bacteria</taxon>
        <taxon>Pseudomonadati</taxon>
        <taxon>Bacteroidota</taxon>
        <taxon>Bacteroidia</taxon>
        <taxon>Bacteroidales</taxon>
        <taxon>Muribaculaceae</taxon>
        <taxon>Muribaculaceae incertae sedis</taxon>
        <taxon>Candidatus Merdivivens</taxon>
    </lineage>
</organism>
<evidence type="ECO:0000256" key="2">
    <source>
        <dbReference type="SAM" id="SignalP"/>
    </source>
</evidence>
<dbReference type="AlphaFoldDB" id="A0A9D9IJK8"/>
<keyword evidence="2" id="KW-0732">Signal</keyword>
<proteinExistence type="predicted"/>